<evidence type="ECO:0000256" key="1">
    <source>
        <dbReference type="ARBA" id="ARBA00010617"/>
    </source>
</evidence>
<dbReference type="EMBL" id="SMLD01000012">
    <property type="protein sequence ID" value="TDE57783.1"/>
    <property type="molecule type" value="Genomic_DNA"/>
</dbReference>
<evidence type="ECO:0000256" key="7">
    <source>
        <dbReference type="RuleBase" id="RU000461"/>
    </source>
</evidence>
<dbReference type="SUPFAM" id="SSF48264">
    <property type="entry name" value="Cytochrome P450"/>
    <property type="match status" value="1"/>
</dbReference>
<evidence type="ECO:0000256" key="4">
    <source>
        <dbReference type="ARBA" id="ARBA00023002"/>
    </source>
</evidence>
<dbReference type="PANTHER" id="PTHR46696:SF1">
    <property type="entry name" value="CYTOCHROME P450 YJIB-RELATED"/>
    <property type="match status" value="1"/>
</dbReference>
<dbReference type="AlphaFoldDB" id="A0A4R5FVK1"/>
<comment type="similarity">
    <text evidence="1 7">Belongs to the cytochrome P450 family.</text>
</comment>
<gene>
    <name evidence="8" type="ORF">E1295_07445</name>
</gene>
<keyword evidence="4 7" id="KW-0560">Oxidoreductase</keyword>
<comment type="caution">
    <text evidence="8">The sequence shown here is derived from an EMBL/GenBank/DDBJ whole genome shotgun (WGS) entry which is preliminary data.</text>
</comment>
<dbReference type="PRINTS" id="PR00385">
    <property type="entry name" value="P450"/>
</dbReference>
<dbReference type="CDD" id="cd11030">
    <property type="entry name" value="CYP105-like"/>
    <property type="match status" value="1"/>
</dbReference>
<accession>A0A4R5FVK1</accession>
<evidence type="ECO:0000256" key="5">
    <source>
        <dbReference type="ARBA" id="ARBA00023004"/>
    </source>
</evidence>
<dbReference type="PROSITE" id="PS00086">
    <property type="entry name" value="CYTOCHROME_P450"/>
    <property type="match status" value="1"/>
</dbReference>
<dbReference type="PANTHER" id="PTHR46696">
    <property type="entry name" value="P450, PUTATIVE (EUROFUNG)-RELATED"/>
    <property type="match status" value="1"/>
</dbReference>
<keyword evidence="6 7" id="KW-0503">Monooxygenase</keyword>
<reference evidence="8 9" key="1">
    <citation type="submission" date="2019-03" db="EMBL/GenBank/DDBJ databases">
        <title>Draft genome sequences of novel Actinobacteria.</title>
        <authorList>
            <person name="Sahin N."/>
            <person name="Ay H."/>
            <person name="Saygin H."/>
        </authorList>
    </citation>
    <scope>NUCLEOTIDE SEQUENCE [LARGE SCALE GENOMIC DNA]</scope>
    <source>
        <strain evidence="8 9">6K102</strain>
    </source>
</reference>
<evidence type="ECO:0000256" key="3">
    <source>
        <dbReference type="ARBA" id="ARBA00022723"/>
    </source>
</evidence>
<name>A0A4R5FVK1_9ACTN</name>
<dbReference type="InterPro" id="IPR002397">
    <property type="entry name" value="Cyt_P450_B"/>
</dbReference>
<dbReference type="GO" id="GO:0020037">
    <property type="term" value="F:heme binding"/>
    <property type="evidence" value="ECO:0007669"/>
    <property type="project" value="InterPro"/>
</dbReference>
<proteinExistence type="inferred from homology"/>
<organism evidence="8 9">
    <name type="scientific">Nonomuraea mesophila</name>
    <dbReference type="NCBI Taxonomy" id="2530382"/>
    <lineage>
        <taxon>Bacteria</taxon>
        <taxon>Bacillati</taxon>
        <taxon>Actinomycetota</taxon>
        <taxon>Actinomycetes</taxon>
        <taxon>Streptosporangiales</taxon>
        <taxon>Streptosporangiaceae</taxon>
        <taxon>Nonomuraea</taxon>
    </lineage>
</organism>
<dbReference type="Gene3D" id="1.10.630.10">
    <property type="entry name" value="Cytochrome P450"/>
    <property type="match status" value="1"/>
</dbReference>
<keyword evidence="9" id="KW-1185">Reference proteome</keyword>
<dbReference type="GO" id="GO:0004497">
    <property type="term" value="F:monooxygenase activity"/>
    <property type="evidence" value="ECO:0007669"/>
    <property type="project" value="UniProtKB-KW"/>
</dbReference>
<dbReference type="InterPro" id="IPR001128">
    <property type="entry name" value="Cyt_P450"/>
</dbReference>
<dbReference type="Proteomes" id="UP000295136">
    <property type="component" value="Unassembled WGS sequence"/>
</dbReference>
<dbReference type="GO" id="GO:0016705">
    <property type="term" value="F:oxidoreductase activity, acting on paired donors, with incorporation or reduction of molecular oxygen"/>
    <property type="evidence" value="ECO:0007669"/>
    <property type="project" value="InterPro"/>
</dbReference>
<evidence type="ECO:0000256" key="2">
    <source>
        <dbReference type="ARBA" id="ARBA00022617"/>
    </source>
</evidence>
<protein>
    <submittedName>
        <fullName evidence="8">Cytochrome P450</fullName>
    </submittedName>
</protein>
<dbReference type="FunFam" id="1.10.630.10:FF:000018">
    <property type="entry name" value="Cytochrome P450 monooxygenase"/>
    <property type="match status" value="1"/>
</dbReference>
<dbReference type="GO" id="GO:0005506">
    <property type="term" value="F:iron ion binding"/>
    <property type="evidence" value="ECO:0007669"/>
    <property type="project" value="InterPro"/>
</dbReference>
<evidence type="ECO:0000313" key="9">
    <source>
        <dbReference type="Proteomes" id="UP000295136"/>
    </source>
</evidence>
<keyword evidence="2 7" id="KW-0349">Heme</keyword>
<keyword evidence="5 7" id="KW-0408">Iron</keyword>
<keyword evidence="3 7" id="KW-0479">Metal-binding</keyword>
<dbReference type="PRINTS" id="PR00359">
    <property type="entry name" value="BP450"/>
</dbReference>
<evidence type="ECO:0000313" key="8">
    <source>
        <dbReference type="EMBL" id="TDE57783.1"/>
    </source>
</evidence>
<evidence type="ECO:0000256" key="6">
    <source>
        <dbReference type="ARBA" id="ARBA00023033"/>
    </source>
</evidence>
<sequence length="402" mass="43797">MSNANYRVEPVTLSLDRAPACPFDPAPSLTALRAEQPISRLAAPEGAPGVWMITGYDLIRQILADPRFSSRYETHYHPLAGGRLPPAPVGDLTGMDAPKHTRFRKLLAGKFTVRRMNLLTERVAEITRERLDAMERQGPPADLVEVFAQPVPALMICELLGVPYEDRDQFQSSTRTLSDPETAEAQYATFVELGTYLRELALAKREQPTDDLLSDLATGGDLTDEELGGVAAFLLGAGLDTTANMLALGTFALLRNPAQLTALRDDPDHAVGAVEELLRYLSVAATGMRGVLEDVELGGRRLKAGDTVILAINAANRDPARFPDPDVLDLRRSAAEHLAFGHGVHQCLGQQLARIEMRVAFPALLTRFPTLRLAVPAGELSLRTDPSQVYGVHSLPVTWDRG</sequence>
<dbReference type="InterPro" id="IPR017972">
    <property type="entry name" value="Cyt_P450_CS"/>
</dbReference>
<dbReference type="Pfam" id="PF00067">
    <property type="entry name" value="p450"/>
    <property type="match status" value="1"/>
</dbReference>
<dbReference type="InterPro" id="IPR036396">
    <property type="entry name" value="Cyt_P450_sf"/>
</dbReference>
<dbReference type="RefSeq" id="WP_132628928.1">
    <property type="nucleotide sequence ID" value="NZ_SMLD01000012.1"/>
</dbReference>